<keyword evidence="17" id="KW-1185">Reference proteome</keyword>
<name>A0A672RUL6_SINGR</name>
<dbReference type="PANTHER" id="PTHR47653:SF1">
    <property type="entry name" value="DELETED IN MALIGNANT BRAIN TUMORS 1 PROTEIN"/>
    <property type="match status" value="1"/>
</dbReference>
<organism evidence="16 17">
    <name type="scientific">Sinocyclocheilus grahami</name>
    <name type="common">Dianchi golden-line fish</name>
    <name type="synonym">Barbus grahami</name>
    <dbReference type="NCBI Taxonomy" id="75366"/>
    <lineage>
        <taxon>Eukaryota</taxon>
        <taxon>Metazoa</taxon>
        <taxon>Chordata</taxon>
        <taxon>Craniata</taxon>
        <taxon>Vertebrata</taxon>
        <taxon>Euteleostomi</taxon>
        <taxon>Actinopterygii</taxon>
        <taxon>Neopterygii</taxon>
        <taxon>Teleostei</taxon>
        <taxon>Ostariophysi</taxon>
        <taxon>Cypriniformes</taxon>
        <taxon>Cyprinidae</taxon>
        <taxon>Cyprininae</taxon>
        <taxon>Sinocyclocheilus</taxon>
    </lineage>
</organism>
<evidence type="ECO:0000256" key="3">
    <source>
        <dbReference type="ARBA" id="ARBA00022729"/>
    </source>
</evidence>
<dbReference type="GO" id="GO:0016020">
    <property type="term" value="C:membrane"/>
    <property type="evidence" value="ECO:0007669"/>
    <property type="project" value="UniProtKB-SubCell"/>
</dbReference>
<dbReference type="GO" id="GO:0045217">
    <property type="term" value="P:cell-cell junction maintenance"/>
    <property type="evidence" value="ECO:0007669"/>
    <property type="project" value="TreeGrafter"/>
</dbReference>
<comment type="subcellular location">
    <subcellularLocation>
        <location evidence="1">Membrane</location>
        <topology evidence="1">Single-pass membrane protein</topology>
    </subcellularLocation>
</comment>
<keyword evidence="9" id="KW-0325">Glycoprotein</keyword>
<keyword evidence="6" id="KW-0472">Membrane</keyword>
<dbReference type="InParanoid" id="A0A672RUL6"/>
<evidence type="ECO:0000256" key="9">
    <source>
        <dbReference type="ARBA" id="ARBA00023180"/>
    </source>
</evidence>
<proteinExistence type="predicted"/>
<feature type="chain" id="PRO_5025391050" description="Soluble scavenger receptor cysteine-rich domain-containing protein SSC5D" evidence="14">
    <location>
        <begin position="18"/>
        <end position="380"/>
    </location>
</feature>
<feature type="disulfide bond" evidence="13">
    <location>
        <begin position="301"/>
        <end position="311"/>
    </location>
</feature>
<sequence>MLNSLWLILILGMKNHADFGNGPPIEAFLRLMNGIGFCSGRVEVLYNGIWGTVCDDGWDLTDAAVVCREMGCGDPIEAKSFSSLMFCGTPGWGTHNCVHSEDAGVICEEPNFSNPLLSVFLMLAFIRLVNGTNSCSGRVEVLHDDQWGTVCDNGWGLTDAAVICKELDCGKVIEAKSAAYFGPGVGPVWIDDAQCTGSEASLVNCTSTKWGIQSCEHLKDAGVICNSEFKKSWMHLLVDGSSECDGRVQIRYNEQWGAVCHSGWSLADSAVLCQELDCGDTAELKEYVETSGQTSMDELACTGNEFTVRDCPFTGWGVSSCLNAGVFCQSKLNLHVSLSNDVQLNLPVAEIGVNVNDPDIKNKLLDMVRFMLTFIKQSVQ</sequence>
<comment type="caution">
    <text evidence="13">Lacks conserved residue(s) required for the propagation of feature annotation.</text>
</comment>
<keyword evidence="8" id="KW-0675">Receptor</keyword>
<accession>A0A672RUL6</accession>
<evidence type="ECO:0000256" key="1">
    <source>
        <dbReference type="ARBA" id="ARBA00004167"/>
    </source>
</evidence>
<protein>
    <recommendedName>
        <fullName evidence="12">Soluble scavenger receptor cysteine-rich domain-containing protein SSC5D</fullName>
    </recommendedName>
</protein>
<evidence type="ECO:0000313" key="17">
    <source>
        <dbReference type="Proteomes" id="UP000472262"/>
    </source>
</evidence>
<keyword evidence="5" id="KW-1133">Transmembrane helix</keyword>
<feature type="disulfide bond" evidence="13">
    <location>
        <begin position="195"/>
        <end position="205"/>
    </location>
</feature>
<evidence type="ECO:0000256" key="6">
    <source>
        <dbReference type="ARBA" id="ARBA00023136"/>
    </source>
</evidence>
<evidence type="ECO:0000256" key="12">
    <source>
        <dbReference type="ARBA" id="ARBA00069168"/>
    </source>
</evidence>
<dbReference type="PROSITE" id="PS00420">
    <property type="entry name" value="SRCR_1"/>
    <property type="match status" value="1"/>
</dbReference>
<evidence type="ECO:0000256" key="13">
    <source>
        <dbReference type="PROSITE-ProRule" id="PRU00196"/>
    </source>
</evidence>
<evidence type="ECO:0000256" key="7">
    <source>
        <dbReference type="ARBA" id="ARBA00023157"/>
    </source>
</evidence>
<evidence type="ECO:0000256" key="2">
    <source>
        <dbReference type="ARBA" id="ARBA00022692"/>
    </source>
</evidence>
<dbReference type="InterPro" id="IPR036772">
    <property type="entry name" value="SRCR-like_dom_sf"/>
</dbReference>
<comment type="function">
    <text evidence="10">Binds to extracellular matrix proteins. Binds to pathogen-associated molecular patterns (PAMPs) present on the cell walls of Gram-positive and Gram-negative bacteria and fungi, behaving as a pattern recognition receptor (PRR). Induces bacterial and fungal aggregation and subsequent inhibition of PAMP-induced cytokine release. Does not possess intrinsic bactericidal activity. May play a role in the innate defense and homeostasis of certain epithelial surfaces.</text>
</comment>
<evidence type="ECO:0000313" key="16">
    <source>
        <dbReference type="Ensembl" id="ENSSGRP00000092459.1"/>
    </source>
</evidence>
<dbReference type="Pfam" id="PF00530">
    <property type="entry name" value="SRCR"/>
    <property type="match status" value="3"/>
</dbReference>
<dbReference type="PROSITE" id="PS50287">
    <property type="entry name" value="SRCR_2"/>
    <property type="match status" value="3"/>
</dbReference>
<keyword evidence="7 13" id="KW-1015">Disulfide bond</keyword>
<evidence type="ECO:0000256" key="14">
    <source>
        <dbReference type="SAM" id="SignalP"/>
    </source>
</evidence>
<evidence type="ECO:0000259" key="15">
    <source>
        <dbReference type="PROSITE" id="PS50287"/>
    </source>
</evidence>
<keyword evidence="4" id="KW-0677">Repeat</keyword>
<dbReference type="FunFam" id="3.10.250.10:FF:000016">
    <property type="entry name" value="Scavenger receptor cysteine-rich protein type 12"/>
    <property type="match status" value="2"/>
</dbReference>
<reference evidence="16" key="1">
    <citation type="submission" date="2025-08" db="UniProtKB">
        <authorList>
            <consortium name="Ensembl"/>
        </authorList>
    </citation>
    <scope>IDENTIFICATION</scope>
</reference>
<evidence type="ECO:0000256" key="8">
    <source>
        <dbReference type="ARBA" id="ARBA00023170"/>
    </source>
</evidence>
<dbReference type="Proteomes" id="UP000472262">
    <property type="component" value="Unassembled WGS sequence"/>
</dbReference>
<evidence type="ECO:0000256" key="11">
    <source>
        <dbReference type="ARBA" id="ARBA00064153"/>
    </source>
</evidence>
<dbReference type="Ensembl" id="ENSSGRT00000098409.1">
    <property type="protein sequence ID" value="ENSSGRP00000092459.1"/>
    <property type="gene ID" value="ENSSGRG00000046324.1"/>
</dbReference>
<dbReference type="FunFam" id="3.10.250.10:FF:000007">
    <property type="entry name" value="Soluble scavenger receptor cysteine-rich domain-containing protein SSC5D"/>
    <property type="match status" value="1"/>
</dbReference>
<feature type="domain" description="SRCR" evidence="15">
    <location>
        <begin position="235"/>
        <end position="329"/>
    </location>
</feature>
<dbReference type="Gene3D" id="3.10.250.10">
    <property type="entry name" value="SRCR-like domain"/>
    <property type="match status" value="3"/>
</dbReference>
<dbReference type="OMA" id="DVYDCSH"/>
<feature type="disulfide bond" evidence="13">
    <location>
        <begin position="151"/>
        <end position="215"/>
    </location>
</feature>
<comment type="subunit">
    <text evidence="11">Interacts with LGALS1 and laminin.</text>
</comment>
<dbReference type="AlphaFoldDB" id="A0A672RUL6"/>
<dbReference type="InterPro" id="IPR053243">
    <property type="entry name" value="SJ_maturation_regulator"/>
</dbReference>
<evidence type="ECO:0000256" key="4">
    <source>
        <dbReference type="ARBA" id="ARBA00022737"/>
    </source>
</evidence>
<feature type="signal peptide" evidence="14">
    <location>
        <begin position="1"/>
        <end position="17"/>
    </location>
</feature>
<keyword evidence="3 14" id="KW-0732">Signal</keyword>
<keyword evidence="2" id="KW-0812">Transmembrane</keyword>
<dbReference type="InterPro" id="IPR001190">
    <property type="entry name" value="SRCR"/>
</dbReference>
<dbReference type="SUPFAM" id="SSF56487">
    <property type="entry name" value="SRCR-like"/>
    <property type="match status" value="3"/>
</dbReference>
<evidence type="ECO:0000256" key="10">
    <source>
        <dbReference type="ARBA" id="ARBA00058074"/>
    </source>
</evidence>
<dbReference type="SMART" id="SM00202">
    <property type="entry name" value="SR"/>
    <property type="match status" value="3"/>
</dbReference>
<feature type="domain" description="SRCR" evidence="15">
    <location>
        <begin position="29"/>
        <end position="108"/>
    </location>
</feature>
<reference evidence="16" key="2">
    <citation type="submission" date="2025-09" db="UniProtKB">
        <authorList>
            <consortium name="Ensembl"/>
        </authorList>
    </citation>
    <scope>IDENTIFICATION</scope>
</reference>
<dbReference type="PANTHER" id="PTHR47653">
    <property type="entry name" value="PROTEIN BARK BEETLE"/>
    <property type="match status" value="1"/>
</dbReference>
<feature type="disulfide bond" evidence="13">
    <location>
        <begin position="164"/>
        <end position="225"/>
    </location>
</feature>
<evidence type="ECO:0000256" key="5">
    <source>
        <dbReference type="ARBA" id="ARBA00022989"/>
    </source>
</evidence>
<feature type="domain" description="SRCR" evidence="15">
    <location>
        <begin position="126"/>
        <end position="226"/>
    </location>
</feature>
<dbReference type="PRINTS" id="PR00258">
    <property type="entry name" value="SPERACTRCPTR"/>
</dbReference>